<organism evidence="3 4">
    <name type="scientific">Brevundimonas olei</name>
    <dbReference type="NCBI Taxonomy" id="657642"/>
    <lineage>
        <taxon>Bacteria</taxon>
        <taxon>Pseudomonadati</taxon>
        <taxon>Pseudomonadota</taxon>
        <taxon>Alphaproteobacteria</taxon>
        <taxon>Caulobacterales</taxon>
        <taxon>Caulobacteraceae</taxon>
        <taxon>Brevundimonas</taxon>
    </lineage>
</organism>
<dbReference type="Gene3D" id="3.20.20.140">
    <property type="entry name" value="Metal-dependent hydrolases"/>
    <property type="match status" value="1"/>
</dbReference>
<evidence type="ECO:0000313" key="3">
    <source>
        <dbReference type="EMBL" id="WWT53452.1"/>
    </source>
</evidence>
<evidence type="ECO:0000259" key="2">
    <source>
        <dbReference type="Pfam" id="PF01979"/>
    </source>
</evidence>
<dbReference type="PANTHER" id="PTHR43135:SF3">
    <property type="entry name" value="ALPHA-D-RIBOSE 1-METHYLPHOSPHONATE 5-TRIPHOSPHATE DIPHOSPHATASE"/>
    <property type="match status" value="1"/>
</dbReference>
<evidence type="ECO:0000256" key="1">
    <source>
        <dbReference type="SAM" id="SignalP"/>
    </source>
</evidence>
<dbReference type="Proteomes" id="UP001363460">
    <property type="component" value="Chromosome"/>
</dbReference>
<feature type="domain" description="Amidohydrolase-related" evidence="2">
    <location>
        <begin position="334"/>
        <end position="398"/>
    </location>
</feature>
<feature type="signal peptide" evidence="1">
    <location>
        <begin position="1"/>
        <end position="24"/>
    </location>
</feature>
<sequence>MSGSRILCLLCVGSILVGLGAPMAADAETVAVVNARVVSLGPEGDLERGVVVVRDGRIAEVGRDIAVPTEARVIDGEGMILTPGLVAAITPLGLNDTIGSGWGGLGSTAPDLGAGFDVLADVNPNSPQIPEARIEGVTRAVLAPNAPGRASDGSARLFGGQASVIHLSQGYELTVRPGAAVVMNAGAQGAAAAGGGRGALLTRLAQVLDLVRAYDRNPRAFDRARLEHAPVSELDLQALAPVTRGERPLLVEVERASDIVNILNFAEQQDVRLILSGAAEGWMVADRIAAAGVPVVLNGEDNQAFTFDSLNATYDNAAILSRAGVKIAFKPSVARIVFLIRTPRFIAGRAVRHGLSWNEAMEAVTINPAVIFGFADRFGSIEPGKDADLVLWSGDPLETSSVARMVMIRGVEQPLTARNRALRDRYIGRLTAD</sequence>
<dbReference type="EMBL" id="CP146369">
    <property type="protein sequence ID" value="WWT53452.1"/>
    <property type="molecule type" value="Genomic_DNA"/>
</dbReference>
<dbReference type="PANTHER" id="PTHR43135">
    <property type="entry name" value="ALPHA-D-RIBOSE 1-METHYLPHOSPHONATE 5-TRIPHOSPHATE DIPHOSPHATASE"/>
    <property type="match status" value="1"/>
</dbReference>
<dbReference type="InterPro" id="IPR011059">
    <property type="entry name" value="Metal-dep_hydrolase_composite"/>
</dbReference>
<dbReference type="SUPFAM" id="SSF51338">
    <property type="entry name" value="Composite domain of metallo-dependent hydrolases"/>
    <property type="match status" value="1"/>
</dbReference>
<accession>A0ABZ2IBM9</accession>
<proteinExistence type="predicted"/>
<dbReference type="Gene3D" id="2.30.40.10">
    <property type="entry name" value="Urease, subunit C, domain 1"/>
    <property type="match status" value="1"/>
</dbReference>
<dbReference type="SUPFAM" id="SSF51556">
    <property type="entry name" value="Metallo-dependent hydrolases"/>
    <property type="match status" value="1"/>
</dbReference>
<name>A0ABZ2IBM9_9CAUL</name>
<dbReference type="InterPro" id="IPR006680">
    <property type="entry name" value="Amidohydro-rel"/>
</dbReference>
<evidence type="ECO:0000313" key="4">
    <source>
        <dbReference type="Proteomes" id="UP001363460"/>
    </source>
</evidence>
<protein>
    <submittedName>
        <fullName evidence="3">Amidohydrolase family protein</fullName>
    </submittedName>
</protein>
<dbReference type="InterPro" id="IPR032466">
    <property type="entry name" value="Metal_Hydrolase"/>
</dbReference>
<gene>
    <name evidence="3" type="ORF">V8J38_09225</name>
</gene>
<reference evidence="3 4" key="1">
    <citation type="submission" date="2024-02" db="EMBL/GenBank/DDBJ databases">
        <title>Distribution and functional of Brevundimonas-related endobacteria within Verticillium dahliae.</title>
        <authorList>
            <person name="Zeng H."/>
        </authorList>
    </citation>
    <scope>NUCLEOTIDE SEQUENCE [LARGE SCALE GENOMIC DNA]</scope>
    <source>
        <strain evidence="3 4">TRM 44200</strain>
    </source>
</reference>
<keyword evidence="1" id="KW-0732">Signal</keyword>
<keyword evidence="4" id="KW-1185">Reference proteome</keyword>
<dbReference type="RefSeq" id="WP_338575183.1">
    <property type="nucleotide sequence ID" value="NZ_CP146369.1"/>
</dbReference>
<dbReference type="Pfam" id="PF01979">
    <property type="entry name" value="Amidohydro_1"/>
    <property type="match status" value="1"/>
</dbReference>
<feature type="chain" id="PRO_5046252762" evidence="1">
    <location>
        <begin position="25"/>
        <end position="433"/>
    </location>
</feature>
<dbReference type="InterPro" id="IPR051781">
    <property type="entry name" value="Metallo-dep_Hydrolase"/>
</dbReference>